<name>M3C746_SPHMS</name>
<gene>
    <name evidence="3" type="ORF">SEPMUDRAFT_124184</name>
</gene>
<dbReference type="GeneID" id="27899030"/>
<evidence type="ECO:0000313" key="3">
    <source>
        <dbReference type="EMBL" id="EMF16076.1"/>
    </source>
</evidence>
<keyword evidence="2" id="KW-1133">Transmembrane helix</keyword>
<feature type="region of interest" description="Disordered" evidence="1">
    <location>
        <begin position="172"/>
        <end position="278"/>
    </location>
</feature>
<dbReference type="AlphaFoldDB" id="M3C746"/>
<dbReference type="InterPro" id="IPR025187">
    <property type="entry name" value="DUF4112"/>
</dbReference>
<evidence type="ECO:0008006" key="5">
    <source>
        <dbReference type="Google" id="ProtNLM"/>
    </source>
</evidence>
<feature type="transmembrane region" description="Helical" evidence="2">
    <location>
        <begin position="92"/>
        <end position="112"/>
    </location>
</feature>
<dbReference type="Proteomes" id="UP000016931">
    <property type="component" value="Unassembled WGS sequence"/>
</dbReference>
<accession>M3C746</accession>
<keyword evidence="2" id="KW-0812">Transmembrane</keyword>
<keyword evidence="2" id="KW-0472">Membrane</keyword>
<dbReference type="RefSeq" id="XP_016764197.1">
    <property type="nucleotide sequence ID" value="XM_016901893.1"/>
</dbReference>
<reference evidence="3 4" key="1">
    <citation type="journal article" date="2012" name="PLoS Pathog.">
        <title>Diverse lifestyles and strategies of plant pathogenesis encoded in the genomes of eighteen Dothideomycetes fungi.</title>
        <authorList>
            <person name="Ohm R.A."/>
            <person name="Feau N."/>
            <person name="Henrissat B."/>
            <person name="Schoch C.L."/>
            <person name="Horwitz B.A."/>
            <person name="Barry K.W."/>
            <person name="Condon B.J."/>
            <person name="Copeland A.C."/>
            <person name="Dhillon B."/>
            <person name="Glaser F."/>
            <person name="Hesse C.N."/>
            <person name="Kosti I."/>
            <person name="LaButti K."/>
            <person name="Lindquist E.A."/>
            <person name="Lucas S."/>
            <person name="Salamov A.A."/>
            <person name="Bradshaw R.E."/>
            <person name="Ciuffetti L."/>
            <person name="Hamelin R.C."/>
            <person name="Kema G.H.J."/>
            <person name="Lawrence C."/>
            <person name="Scott J.A."/>
            <person name="Spatafora J.W."/>
            <person name="Turgeon B.G."/>
            <person name="de Wit P.J.G.M."/>
            <person name="Zhong S."/>
            <person name="Goodwin S.B."/>
            <person name="Grigoriev I.V."/>
        </authorList>
    </citation>
    <scope>NUCLEOTIDE SEQUENCE [LARGE SCALE GENOMIC DNA]</scope>
    <source>
        <strain evidence="3 4">SO2202</strain>
    </source>
</reference>
<proteinExistence type="predicted"/>
<feature type="compositionally biased region" description="Basic and acidic residues" evidence="1">
    <location>
        <begin position="260"/>
        <end position="278"/>
    </location>
</feature>
<organism evidence="3 4">
    <name type="scientific">Sphaerulina musiva (strain SO2202)</name>
    <name type="common">Poplar stem canker fungus</name>
    <name type="synonym">Septoria musiva</name>
    <dbReference type="NCBI Taxonomy" id="692275"/>
    <lineage>
        <taxon>Eukaryota</taxon>
        <taxon>Fungi</taxon>
        <taxon>Dikarya</taxon>
        <taxon>Ascomycota</taxon>
        <taxon>Pezizomycotina</taxon>
        <taxon>Dothideomycetes</taxon>
        <taxon>Dothideomycetidae</taxon>
        <taxon>Mycosphaerellales</taxon>
        <taxon>Mycosphaerellaceae</taxon>
        <taxon>Sphaerulina</taxon>
    </lineage>
</organism>
<feature type="compositionally biased region" description="Basic and acidic residues" evidence="1">
    <location>
        <begin position="172"/>
        <end position="191"/>
    </location>
</feature>
<dbReference type="eggNOG" id="ENOG502S45T">
    <property type="taxonomic scope" value="Eukaryota"/>
</dbReference>
<dbReference type="EMBL" id="KB456261">
    <property type="protein sequence ID" value="EMF16076.1"/>
    <property type="molecule type" value="Genomic_DNA"/>
</dbReference>
<sequence length="278" mass="31045">MAGLVGKYAANKLLKKHMKQYENKKVESGQDPFFAYVEDPRKPGKLKKVKKQIPAYIPEHDAMILASVRKRAYQLDCGLFEIFGIRFGWESIIGLVPFAGDAIGVALALLVVKKCMKVEGGLGQALLIRMMINVAIDFLVGLIPFVGDLADAAFKCNTKNLRLLEEHLDGKHKPSSLKRDERDFAGVDKQTRMSNRKSGIYMPNDPPPATAFDDSDIEDNLGRHNGTEAQAPRVQEPLPAIVPEDRRGGDRGGWFSGSKSKREQRDTELRPDVRSDRR</sequence>
<dbReference type="Pfam" id="PF13430">
    <property type="entry name" value="DUF4112"/>
    <property type="match status" value="1"/>
</dbReference>
<keyword evidence="4" id="KW-1185">Reference proteome</keyword>
<dbReference type="OMA" id="EIPHPRK"/>
<dbReference type="PANTHER" id="PTHR35519">
    <property type="entry name" value="MEMBRANE PROTEINS"/>
    <property type="match status" value="1"/>
</dbReference>
<dbReference type="OrthoDB" id="2103474at2759"/>
<protein>
    <recommendedName>
        <fullName evidence="5">PH domain-containing protein</fullName>
    </recommendedName>
</protein>
<dbReference type="HOGENOM" id="CLU_067862_1_0_1"/>
<evidence type="ECO:0000256" key="1">
    <source>
        <dbReference type="SAM" id="MobiDB-lite"/>
    </source>
</evidence>
<dbReference type="PANTHER" id="PTHR35519:SF2">
    <property type="entry name" value="PH DOMAIN PROTEIN"/>
    <property type="match status" value="1"/>
</dbReference>
<feature type="transmembrane region" description="Helical" evidence="2">
    <location>
        <begin position="124"/>
        <end position="147"/>
    </location>
</feature>
<evidence type="ECO:0000313" key="4">
    <source>
        <dbReference type="Proteomes" id="UP000016931"/>
    </source>
</evidence>
<evidence type="ECO:0000256" key="2">
    <source>
        <dbReference type="SAM" id="Phobius"/>
    </source>
</evidence>
<dbReference type="STRING" id="692275.M3C746"/>